<dbReference type="AlphaFoldDB" id="A0A6M3KWF7"/>
<name>A0A6M3KWF7_9ZZZZ</name>
<dbReference type="EMBL" id="MT141662">
    <property type="protein sequence ID" value="QJA68933.1"/>
    <property type="molecule type" value="Genomic_DNA"/>
</dbReference>
<evidence type="ECO:0000313" key="1">
    <source>
        <dbReference type="EMBL" id="QJA68933.1"/>
    </source>
</evidence>
<proteinExistence type="predicted"/>
<accession>A0A6M3KWF7</accession>
<evidence type="ECO:0000313" key="2">
    <source>
        <dbReference type="EMBL" id="QJA85578.1"/>
    </source>
</evidence>
<sequence>MMEFADMVGLNPIEHLFVPVQIRVGPLKISGKNTYQEIIIMRKKILVRTHNSLCFVQYMKQVHKPLYRLLLRLNNGVDDQMANKLHIPTVGLFLQRATQEAIKGIK</sequence>
<reference evidence="2" key="1">
    <citation type="submission" date="2020-03" db="EMBL/GenBank/DDBJ databases">
        <title>The deep terrestrial virosphere.</title>
        <authorList>
            <person name="Holmfeldt K."/>
            <person name="Nilsson E."/>
            <person name="Simone D."/>
            <person name="Lopez-Fernandez M."/>
            <person name="Wu X."/>
            <person name="de Brujin I."/>
            <person name="Lundin D."/>
            <person name="Andersson A."/>
            <person name="Bertilsson S."/>
            <person name="Dopson M."/>
        </authorList>
    </citation>
    <scope>NUCLEOTIDE SEQUENCE</scope>
    <source>
        <strain evidence="1">MM415A05356</strain>
        <strain evidence="2">MM415B02202</strain>
    </source>
</reference>
<protein>
    <submittedName>
        <fullName evidence="2">Uncharacterized protein</fullName>
    </submittedName>
</protein>
<organism evidence="2">
    <name type="scientific">viral metagenome</name>
    <dbReference type="NCBI Taxonomy" id="1070528"/>
    <lineage>
        <taxon>unclassified sequences</taxon>
        <taxon>metagenomes</taxon>
        <taxon>organismal metagenomes</taxon>
    </lineage>
</organism>
<dbReference type="EMBL" id="MT142583">
    <property type="protein sequence ID" value="QJA85578.1"/>
    <property type="molecule type" value="Genomic_DNA"/>
</dbReference>
<gene>
    <name evidence="1" type="ORF">MM415A05356_0008</name>
    <name evidence="2" type="ORF">MM415B02202_0017</name>
</gene>